<organism evidence="1 3">
    <name type="scientific">Aphanomyces astaci</name>
    <name type="common">Crayfish plague agent</name>
    <dbReference type="NCBI Taxonomy" id="112090"/>
    <lineage>
        <taxon>Eukaryota</taxon>
        <taxon>Sar</taxon>
        <taxon>Stramenopiles</taxon>
        <taxon>Oomycota</taxon>
        <taxon>Saprolegniomycetes</taxon>
        <taxon>Saprolegniales</taxon>
        <taxon>Verrucalvaceae</taxon>
        <taxon>Aphanomyces</taxon>
    </lineage>
</organism>
<protein>
    <submittedName>
        <fullName evidence="1">Uncharacterized protein</fullName>
    </submittedName>
</protein>
<name>A0A9X8EA68_APHAT</name>
<sequence length="80" mass="9005">SPTLKELEPRPRKRSRRNDVFEAAILLSSELYSNEFDAMDLARVANVFASNADTATLFLGLGPAVQRAWVADHIDAFRRE</sequence>
<evidence type="ECO:0000313" key="2">
    <source>
        <dbReference type="EMBL" id="RLO12568.1"/>
    </source>
</evidence>
<gene>
    <name evidence="2" type="ORF">DYB28_009268</name>
    <name evidence="1" type="ORF">DYB28_011051</name>
</gene>
<comment type="caution">
    <text evidence="1">The sequence shown here is derived from an EMBL/GenBank/DDBJ whole genome shotgun (WGS) entry which is preliminary data.</text>
</comment>
<feature type="non-terminal residue" evidence="1">
    <location>
        <position position="1"/>
    </location>
</feature>
<accession>A0A9X8EA68</accession>
<proteinExistence type="predicted"/>
<evidence type="ECO:0000313" key="3">
    <source>
        <dbReference type="Proteomes" id="UP000275652"/>
    </source>
</evidence>
<dbReference type="AlphaFoldDB" id="A0A9X8EA68"/>
<dbReference type="Proteomes" id="UP000275652">
    <property type="component" value="Unassembled WGS sequence"/>
</dbReference>
<dbReference type="EMBL" id="QUTI01013359">
    <property type="protein sequence ID" value="RLO12568.1"/>
    <property type="molecule type" value="Genomic_DNA"/>
</dbReference>
<evidence type="ECO:0000313" key="1">
    <source>
        <dbReference type="EMBL" id="RLO11824.1"/>
    </source>
</evidence>
<reference evidence="1 3" key="1">
    <citation type="journal article" date="2018" name="J. Invertebr. Pathol.">
        <title>New genotyping method for the causative agent of crayfish plague (Aphanomyces astaci) based on whole genome data.</title>
        <authorList>
            <person name="Minardi D."/>
            <person name="Studholme D.J."/>
            <person name="van der Giezen M."/>
            <person name="Pretto T."/>
            <person name="Oidtmann B."/>
        </authorList>
    </citation>
    <scope>NUCLEOTIDE SEQUENCE [LARGE SCALE GENOMIC DNA]</scope>
    <source>
        <strain evidence="1 3">KB13</strain>
    </source>
</reference>
<dbReference type="EMBL" id="QUTI01015031">
    <property type="protein sequence ID" value="RLO11824.1"/>
    <property type="molecule type" value="Genomic_DNA"/>
</dbReference>